<evidence type="ECO:0000313" key="10">
    <source>
        <dbReference type="EMBL" id="PRQ07309.1"/>
    </source>
</evidence>
<comment type="caution">
    <text evidence="10">The sequence shown here is derived from an EMBL/GenBank/DDBJ whole genome shotgun (WGS) entry which is preliminary data.</text>
</comment>
<sequence>MRSRRERVPAPGRPRVALTCLTVVLLTATTVRAAPPPSPADPVADPIAEPAAVGPVVEGPSAPPPVLDGPPPASKQLPEPRTGHAPPLVFSGAPGSQGGLLGTDDPVRALFEMPPSTRDDAYGPRPAGIPSLSREQIVRYGLDNPYVKAADQNIEAMRALLRMAKFAWVPIVRTSAVLTPGAAIECDDVSLQGENGQPFSYQYCRAAGDPATGLGRDGGDPADLQTVGGYFDRIAQAGIALRLSAEFVVPITTFGKILSAKKLATQGVEIARLQHLATEQETLLRIYEAHAALLLARESVGILDEAWGIIGAERVKIETELGIGPDGEPAFDADPESLNLDRDPDDLTRLEVGEIELAGRMREARMIEAKALASLWAIAGSAAPRGFDVAEQRLAPDTIEGGLAELDHYRTLALKNRPEAKLADAGVEARKVQEKLARTNFLPDLGAVVRLGYGYANKATPEMRTLNYTGRLNYSNVYFGLAMSWNLDFHNNAFALQRARAQRREAEYQREAAQRLLALEVEDAYRGVIDAEQQLRFAELARDKSWRLVISEQTSGTIGASNFEDLRKALTKWAEFEFQRFEAVMKRNVALARLSRAVGVPLTSH</sequence>
<protein>
    <submittedName>
        <fullName evidence="10">Outer membrane efflux protein</fullName>
    </submittedName>
</protein>
<name>A0A2S9YQH1_9BACT</name>
<feature type="region of interest" description="Disordered" evidence="8">
    <location>
        <begin position="53"/>
        <end position="129"/>
    </location>
</feature>
<dbReference type="InterPro" id="IPR051906">
    <property type="entry name" value="TolC-like"/>
</dbReference>
<dbReference type="PANTHER" id="PTHR30026:SF20">
    <property type="entry name" value="OUTER MEMBRANE PROTEIN TOLC"/>
    <property type="match status" value="1"/>
</dbReference>
<evidence type="ECO:0000256" key="6">
    <source>
        <dbReference type="ARBA" id="ARBA00023136"/>
    </source>
</evidence>
<gene>
    <name evidence="10" type="ORF">ENSA7_30190</name>
</gene>
<dbReference type="Gene3D" id="1.20.1600.10">
    <property type="entry name" value="Outer membrane efflux proteins (OEP)"/>
    <property type="match status" value="1"/>
</dbReference>
<dbReference type="Pfam" id="PF02321">
    <property type="entry name" value="OEP"/>
    <property type="match status" value="1"/>
</dbReference>
<evidence type="ECO:0000256" key="5">
    <source>
        <dbReference type="ARBA" id="ARBA00022692"/>
    </source>
</evidence>
<keyword evidence="6" id="KW-0472">Membrane</keyword>
<evidence type="ECO:0000256" key="9">
    <source>
        <dbReference type="SAM" id="SignalP"/>
    </source>
</evidence>
<dbReference type="PANTHER" id="PTHR30026">
    <property type="entry name" value="OUTER MEMBRANE PROTEIN TOLC"/>
    <property type="match status" value="1"/>
</dbReference>
<dbReference type="GO" id="GO:0009279">
    <property type="term" value="C:cell outer membrane"/>
    <property type="evidence" value="ECO:0007669"/>
    <property type="project" value="UniProtKB-SubCell"/>
</dbReference>
<evidence type="ECO:0000256" key="4">
    <source>
        <dbReference type="ARBA" id="ARBA00022452"/>
    </source>
</evidence>
<dbReference type="OrthoDB" id="5485017at2"/>
<evidence type="ECO:0000256" key="1">
    <source>
        <dbReference type="ARBA" id="ARBA00004442"/>
    </source>
</evidence>
<keyword evidence="9" id="KW-0732">Signal</keyword>
<keyword evidence="4" id="KW-1134">Transmembrane beta strand</keyword>
<feature type="chain" id="PRO_5015746383" evidence="9">
    <location>
        <begin position="34"/>
        <end position="605"/>
    </location>
</feature>
<comment type="similarity">
    <text evidence="2">Belongs to the outer membrane factor (OMF) (TC 1.B.17) family.</text>
</comment>
<feature type="compositionally biased region" description="Pro residues" evidence="8">
    <location>
        <begin position="61"/>
        <end position="73"/>
    </location>
</feature>
<evidence type="ECO:0000256" key="2">
    <source>
        <dbReference type="ARBA" id="ARBA00007613"/>
    </source>
</evidence>
<keyword evidence="7" id="KW-0998">Cell outer membrane</keyword>
<reference evidence="10 11" key="1">
    <citation type="submission" date="2018-03" db="EMBL/GenBank/DDBJ databases">
        <title>Draft Genome Sequences of the Obligatory Marine Myxobacteria Enhygromyxa salina SWB007.</title>
        <authorList>
            <person name="Poehlein A."/>
            <person name="Moghaddam J.A."/>
            <person name="Harms H."/>
            <person name="Alanjari M."/>
            <person name="Koenig G.M."/>
            <person name="Daniel R."/>
            <person name="Schaeberle T.F."/>
        </authorList>
    </citation>
    <scope>NUCLEOTIDE SEQUENCE [LARGE SCALE GENOMIC DNA]</scope>
    <source>
        <strain evidence="10 11">SWB007</strain>
    </source>
</reference>
<dbReference type="GO" id="GO:1990281">
    <property type="term" value="C:efflux pump complex"/>
    <property type="evidence" value="ECO:0007669"/>
    <property type="project" value="TreeGrafter"/>
</dbReference>
<dbReference type="SUPFAM" id="SSF56954">
    <property type="entry name" value="Outer membrane efflux proteins (OEP)"/>
    <property type="match status" value="1"/>
</dbReference>
<feature type="signal peptide" evidence="9">
    <location>
        <begin position="1"/>
        <end position="33"/>
    </location>
</feature>
<evidence type="ECO:0000256" key="3">
    <source>
        <dbReference type="ARBA" id="ARBA00022448"/>
    </source>
</evidence>
<dbReference type="GO" id="GO:0015562">
    <property type="term" value="F:efflux transmembrane transporter activity"/>
    <property type="evidence" value="ECO:0007669"/>
    <property type="project" value="InterPro"/>
</dbReference>
<dbReference type="RefSeq" id="WP_146157724.1">
    <property type="nucleotide sequence ID" value="NZ_PVNL01000057.1"/>
</dbReference>
<keyword evidence="5" id="KW-0812">Transmembrane</keyword>
<evidence type="ECO:0000256" key="8">
    <source>
        <dbReference type="SAM" id="MobiDB-lite"/>
    </source>
</evidence>
<dbReference type="GO" id="GO:0015288">
    <property type="term" value="F:porin activity"/>
    <property type="evidence" value="ECO:0007669"/>
    <property type="project" value="TreeGrafter"/>
</dbReference>
<comment type="subcellular location">
    <subcellularLocation>
        <location evidence="1">Cell outer membrane</location>
    </subcellularLocation>
</comment>
<dbReference type="Proteomes" id="UP000238823">
    <property type="component" value="Unassembled WGS sequence"/>
</dbReference>
<evidence type="ECO:0000313" key="11">
    <source>
        <dbReference type="Proteomes" id="UP000238823"/>
    </source>
</evidence>
<dbReference type="EMBL" id="PVNL01000057">
    <property type="protein sequence ID" value="PRQ07309.1"/>
    <property type="molecule type" value="Genomic_DNA"/>
</dbReference>
<accession>A0A2S9YQH1</accession>
<keyword evidence="3" id="KW-0813">Transport</keyword>
<organism evidence="10 11">
    <name type="scientific">Enhygromyxa salina</name>
    <dbReference type="NCBI Taxonomy" id="215803"/>
    <lineage>
        <taxon>Bacteria</taxon>
        <taxon>Pseudomonadati</taxon>
        <taxon>Myxococcota</taxon>
        <taxon>Polyangia</taxon>
        <taxon>Nannocystales</taxon>
        <taxon>Nannocystaceae</taxon>
        <taxon>Enhygromyxa</taxon>
    </lineage>
</organism>
<dbReference type="AlphaFoldDB" id="A0A2S9YQH1"/>
<evidence type="ECO:0000256" key="7">
    <source>
        <dbReference type="ARBA" id="ARBA00023237"/>
    </source>
</evidence>
<dbReference type="InterPro" id="IPR003423">
    <property type="entry name" value="OMP_efflux"/>
</dbReference>
<proteinExistence type="inferred from homology"/>